<gene>
    <name evidence="1" type="ORF">JMJ56_19545</name>
</gene>
<accession>A0ABS1UAB0</accession>
<evidence type="ECO:0000313" key="1">
    <source>
        <dbReference type="EMBL" id="MBL6080216.1"/>
    </source>
</evidence>
<dbReference type="EMBL" id="JAETWB010000012">
    <property type="protein sequence ID" value="MBL6080216.1"/>
    <property type="molecule type" value="Genomic_DNA"/>
</dbReference>
<protein>
    <submittedName>
        <fullName evidence="1">Uncharacterized protein</fullName>
    </submittedName>
</protein>
<dbReference type="RefSeq" id="WP_202833457.1">
    <property type="nucleotide sequence ID" value="NZ_JAETWB010000012.1"/>
</dbReference>
<organism evidence="1 2">
    <name type="scientific">Belnapia arida</name>
    <dbReference type="NCBI Taxonomy" id="2804533"/>
    <lineage>
        <taxon>Bacteria</taxon>
        <taxon>Pseudomonadati</taxon>
        <taxon>Pseudomonadota</taxon>
        <taxon>Alphaproteobacteria</taxon>
        <taxon>Acetobacterales</taxon>
        <taxon>Roseomonadaceae</taxon>
        <taxon>Belnapia</taxon>
    </lineage>
</organism>
<sequence>MSASCFHAGAAARLHVLHGQPVMILARPPLEPTPDLLGQPGGMVVFAHIAPGADHLDPLSEALAAGALSQGGVVALLFDNSTDAMAYASRIAHDDRASAPGGVA</sequence>
<dbReference type="Proteomes" id="UP000660885">
    <property type="component" value="Unassembled WGS sequence"/>
</dbReference>
<keyword evidence="2" id="KW-1185">Reference proteome</keyword>
<evidence type="ECO:0000313" key="2">
    <source>
        <dbReference type="Proteomes" id="UP000660885"/>
    </source>
</evidence>
<proteinExistence type="predicted"/>
<reference evidence="1 2" key="1">
    <citation type="submission" date="2021-01" db="EMBL/GenBank/DDBJ databases">
        <title>Belnapia mucosa sp. nov. and Belnapia arida sp. nov., isolated from the Tabernas Desert (Almeria, Spain).</title>
        <authorList>
            <person name="Molina-Menor E."/>
            <person name="Vidal-Verdu A."/>
            <person name="Calonge A."/>
            <person name="Satari L."/>
            <person name="Pereto J."/>
            <person name="Porcar M."/>
        </authorList>
    </citation>
    <scope>NUCLEOTIDE SEQUENCE [LARGE SCALE GENOMIC DNA]</scope>
    <source>
        <strain evidence="1 2">T18</strain>
    </source>
</reference>
<comment type="caution">
    <text evidence="1">The sequence shown here is derived from an EMBL/GenBank/DDBJ whole genome shotgun (WGS) entry which is preliminary data.</text>
</comment>
<name>A0ABS1UAB0_9PROT</name>